<proteinExistence type="predicted"/>
<name>A0A0A0DDK9_9PROT</name>
<organism evidence="1 2">
    <name type="scientific">Inquilinus limosus MP06</name>
    <dbReference type="NCBI Taxonomy" id="1398085"/>
    <lineage>
        <taxon>Bacteria</taxon>
        <taxon>Pseudomonadati</taxon>
        <taxon>Pseudomonadota</taxon>
        <taxon>Alphaproteobacteria</taxon>
        <taxon>Rhodospirillales</taxon>
        <taxon>Rhodospirillaceae</taxon>
        <taxon>Inquilinus</taxon>
    </lineage>
</organism>
<comment type="caution">
    <text evidence="1">The sequence shown here is derived from an EMBL/GenBank/DDBJ whole genome shotgun (WGS) entry which is preliminary data.</text>
</comment>
<accession>A0A0A0DDK9</accession>
<gene>
    <name evidence="1" type="ORF">P409_00345</name>
</gene>
<evidence type="ECO:0000313" key="1">
    <source>
        <dbReference type="EMBL" id="KGM36130.1"/>
    </source>
</evidence>
<reference evidence="1 2" key="1">
    <citation type="submission" date="2014-01" db="EMBL/GenBank/DDBJ databases">
        <title>Genome sequence determination for a cystic fibrosis isolate, Inquilinus limosus.</title>
        <authorList>
            <person name="Pino M."/>
            <person name="Di Conza J."/>
            <person name="Gutkind G."/>
        </authorList>
    </citation>
    <scope>NUCLEOTIDE SEQUENCE [LARGE SCALE GENOMIC DNA]</scope>
    <source>
        <strain evidence="1 2">MP06</strain>
    </source>
</reference>
<protein>
    <submittedName>
        <fullName evidence="1">Uncharacterized protein</fullName>
    </submittedName>
</protein>
<dbReference type="Proteomes" id="UP000029995">
    <property type="component" value="Unassembled WGS sequence"/>
</dbReference>
<dbReference type="EMBL" id="JANX01000001">
    <property type="protein sequence ID" value="KGM36130.1"/>
    <property type="molecule type" value="Genomic_DNA"/>
</dbReference>
<dbReference type="AlphaFoldDB" id="A0A0A0DDK9"/>
<evidence type="ECO:0000313" key="2">
    <source>
        <dbReference type="Proteomes" id="UP000029995"/>
    </source>
</evidence>
<sequence>MLGTATVMIGAQDALFDLNATDHSIGLVKNFTITSQPTYTNLTQGVKNQNVASVMTGNTVSATMEAYEYTSKNISYALGLEGSTLAPITTETTTSAVIAGTDVAPEDEVTVTSATGITAGSYIMIQVGNDDQVTIRKVSSVASNVLTVSPGIKQNIAVGARVSKVNVVDIGSLADQPYLSAKVVGTIANGKEITLLLPKIRVTAGFSLAFTSSDFGNMPIEFTLYNLVSTDPNYSEFQNAQAKLFSRA</sequence>